<evidence type="ECO:0000256" key="1">
    <source>
        <dbReference type="SAM" id="Phobius"/>
    </source>
</evidence>
<keyword evidence="1" id="KW-0812">Transmembrane</keyword>
<name>A0A3A4NLZ0_ABYX5</name>
<gene>
    <name evidence="2" type="ORF">C4520_19485</name>
</gene>
<feature type="transmembrane region" description="Helical" evidence="1">
    <location>
        <begin position="40"/>
        <end position="61"/>
    </location>
</feature>
<protein>
    <submittedName>
        <fullName evidence="2">Uncharacterized protein</fullName>
    </submittedName>
</protein>
<dbReference type="EMBL" id="QZKU01000128">
    <property type="protein sequence ID" value="RJP16191.1"/>
    <property type="molecule type" value="Genomic_DNA"/>
</dbReference>
<keyword evidence="1" id="KW-1133">Transmembrane helix</keyword>
<keyword evidence="1" id="KW-0472">Membrane</keyword>
<reference evidence="2 3" key="1">
    <citation type="journal article" date="2017" name="ISME J.">
        <title>Energy and carbon metabolisms in a deep terrestrial subsurface fluid microbial community.</title>
        <authorList>
            <person name="Momper L."/>
            <person name="Jungbluth S.P."/>
            <person name="Lee M.D."/>
            <person name="Amend J.P."/>
        </authorList>
    </citation>
    <scope>NUCLEOTIDE SEQUENCE [LARGE SCALE GENOMIC DNA]</scope>
    <source>
        <strain evidence="2">SURF_5</strain>
    </source>
</reference>
<feature type="transmembrane region" description="Helical" evidence="1">
    <location>
        <begin position="81"/>
        <end position="103"/>
    </location>
</feature>
<organism evidence="2 3">
    <name type="scientific">Abyssobacteria bacterium (strain SURF_5)</name>
    <dbReference type="NCBI Taxonomy" id="2093360"/>
    <lineage>
        <taxon>Bacteria</taxon>
        <taxon>Pseudomonadati</taxon>
        <taxon>Candidatus Hydrogenedentota</taxon>
        <taxon>Candidatus Abyssobacteria</taxon>
    </lineage>
</organism>
<feature type="transmembrane region" description="Helical" evidence="1">
    <location>
        <begin position="6"/>
        <end position="28"/>
    </location>
</feature>
<accession>A0A3A4NLZ0</accession>
<dbReference type="Proteomes" id="UP000265882">
    <property type="component" value="Unassembled WGS sequence"/>
</dbReference>
<dbReference type="AlphaFoldDB" id="A0A3A4NLZ0"/>
<evidence type="ECO:0000313" key="3">
    <source>
        <dbReference type="Proteomes" id="UP000265882"/>
    </source>
</evidence>
<comment type="caution">
    <text evidence="2">The sequence shown here is derived from an EMBL/GenBank/DDBJ whole genome shotgun (WGS) entry which is preliminary data.</text>
</comment>
<proteinExistence type="predicted"/>
<evidence type="ECO:0000313" key="2">
    <source>
        <dbReference type="EMBL" id="RJP16191.1"/>
    </source>
</evidence>
<sequence>MNFYASLIIENGSFLAIFLISIAAAYACNKRAKDVPGASLMMLGFLLYSVYGLLAISGPGFTGSFFRDFAKVGVLESASLIYFLGCASRVGMVLILAGMYAVAKNRRIAKL</sequence>